<feature type="chain" id="PRO_5023244597" description="Arginine biosynthesis bifunctional protein ArgJ alpha chain" evidence="10">
    <location>
        <begin position="1"/>
        <end position="189"/>
    </location>
</feature>
<feature type="binding site" evidence="10">
    <location>
        <position position="403"/>
    </location>
    <ligand>
        <name>substrate</name>
    </ligand>
</feature>
<dbReference type="GO" id="GO:0004042">
    <property type="term" value="F:L-glutamate N-acetyltransferase activity"/>
    <property type="evidence" value="ECO:0007669"/>
    <property type="project" value="UniProtKB-UniRule"/>
</dbReference>
<evidence type="ECO:0000256" key="6">
    <source>
        <dbReference type="ARBA" id="ARBA00022813"/>
    </source>
</evidence>
<feature type="binding site" evidence="10">
    <location>
        <position position="153"/>
    </location>
    <ligand>
        <name>substrate</name>
    </ligand>
</feature>
<dbReference type="FunFam" id="3.10.20.340:FF:000001">
    <property type="entry name" value="Arginine biosynthesis bifunctional protein ArgJ, chloroplastic"/>
    <property type="match status" value="1"/>
</dbReference>
<dbReference type="GO" id="GO:0004358">
    <property type="term" value="F:L-glutamate N-acetyltransferase activity, acting on acetyl-L-ornithine as donor"/>
    <property type="evidence" value="ECO:0007669"/>
    <property type="project" value="UniProtKB-UniRule"/>
</dbReference>
<dbReference type="STRING" id="112248.SAMN05444392_105127"/>
<comment type="pathway">
    <text evidence="10">Amino-acid biosynthesis; L-arginine biosynthesis; N(2)-acetyl-L-ornithine from L-glutamate: step 1/4.</text>
</comment>
<dbReference type="NCBIfam" id="TIGR00120">
    <property type="entry name" value="ArgJ"/>
    <property type="match status" value="1"/>
</dbReference>
<evidence type="ECO:0000256" key="9">
    <source>
        <dbReference type="ARBA" id="ARBA00049439"/>
    </source>
</evidence>
<name>A0A1M4XQZ5_9BACL</name>
<dbReference type="RefSeq" id="WP_073154742.1">
    <property type="nucleotide sequence ID" value="NZ_FQVL01000005.1"/>
</dbReference>
<gene>
    <name evidence="10" type="primary">argJ</name>
    <name evidence="11" type="ORF">SAMN05444392_105127</name>
</gene>
<organism evidence="11 12">
    <name type="scientific">Seinonella peptonophila</name>
    <dbReference type="NCBI Taxonomy" id="112248"/>
    <lineage>
        <taxon>Bacteria</taxon>
        <taxon>Bacillati</taxon>
        <taxon>Bacillota</taxon>
        <taxon>Bacilli</taxon>
        <taxon>Bacillales</taxon>
        <taxon>Thermoactinomycetaceae</taxon>
        <taxon>Seinonella</taxon>
    </lineage>
</organism>
<dbReference type="GO" id="GO:0005737">
    <property type="term" value="C:cytoplasm"/>
    <property type="evidence" value="ECO:0007669"/>
    <property type="project" value="UniProtKB-SubCell"/>
</dbReference>
<dbReference type="OrthoDB" id="9804242at2"/>
<dbReference type="Proteomes" id="UP000184476">
    <property type="component" value="Unassembled WGS sequence"/>
</dbReference>
<dbReference type="Gene3D" id="3.60.70.12">
    <property type="entry name" value="L-amino peptidase D-ALA esterase/amidase"/>
    <property type="match status" value="1"/>
</dbReference>
<feature type="chain" id="PRO_5023244598" description="Arginine biosynthesis bifunctional protein ArgJ beta chain" evidence="10">
    <location>
        <begin position="190"/>
        <end position="403"/>
    </location>
</feature>
<keyword evidence="5 10" id="KW-0808">Transferase</keyword>
<feature type="active site" description="Nucleophile" evidence="10">
    <location>
        <position position="190"/>
    </location>
</feature>
<dbReference type="EC" id="2.3.1.35" evidence="10"/>
<accession>A0A1M4XQZ5</accession>
<feature type="site" description="Cleavage; by autolysis" evidence="10">
    <location>
        <begin position="189"/>
        <end position="190"/>
    </location>
</feature>
<keyword evidence="10" id="KW-0963">Cytoplasm</keyword>
<dbReference type="HAMAP" id="MF_01106">
    <property type="entry name" value="ArgJ"/>
    <property type="match status" value="1"/>
</dbReference>
<evidence type="ECO:0000313" key="12">
    <source>
        <dbReference type="Proteomes" id="UP000184476"/>
    </source>
</evidence>
<dbReference type="GO" id="GO:0006526">
    <property type="term" value="P:L-arginine biosynthetic process"/>
    <property type="evidence" value="ECO:0007669"/>
    <property type="project" value="UniProtKB-UniRule"/>
</dbReference>
<dbReference type="InterPro" id="IPR042195">
    <property type="entry name" value="ArgJ_beta_C"/>
</dbReference>
<comment type="catalytic activity">
    <reaction evidence="9 10">
        <text>N(2)-acetyl-L-ornithine + L-glutamate = N-acetyl-L-glutamate + L-ornithine</text>
        <dbReference type="Rhea" id="RHEA:15349"/>
        <dbReference type="ChEBI" id="CHEBI:29985"/>
        <dbReference type="ChEBI" id="CHEBI:44337"/>
        <dbReference type="ChEBI" id="CHEBI:46911"/>
        <dbReference type="ChEBI" id="CHEBI:57805"/>
        <dbReference type="EC" id="2.3.1.35"/>
    </reaction>
</comment>
<keyword evidence="12" id="KW-1185">Reference proteome</keyword>
<evidence type="ECO:0000256" key="8">
    <source>
        <dbReference type="ARBA" id="ARBA00023315"/>
    </source>
</evidence>
<comment type="pathway">
    <text evidence="10">Amino-acid biosynthesis; L-arginine biosynthesis; L-ornithine and N-acetyl-L-glutamate from L-glutamate and N(2)-acetyl-L-ornithine (cyclic): step 1/1.</text>
</comment>
<feature type="site" description="Involved in the stabilization of negative charge on the oxyanion by the formation of the oxyanion hole" evidence="10">
    <location>
        <position position="119"/>
    </location>
</feature>
<sequence length="403" mass="43196">MSLFQVVEAASITAPKGYYAGGVHAGIRKKGKLDLGFIFSEQTAHAAAVYTTNAFQAAPLIVTQDSLSKEGRLQAIVVNSGIANACTGNRGLEDAYQVRSQFAELWSIPSPYVAVASTGVIGEYLPMEKMGNGLTSLNKSASDANKFAQAILTTDTRTKTVQVKMEIEGKQVTISGVAKGSGMIHPNMATMLAFITTDAQISSDLLELLLRQATDQSFNMITVDGDCSTNDMVIAMANGLAGHQPLHRHHDEWYVFKHAFEYVCQELAKQIAQDGEGATRLIETKVNGAPTVDIARSVAKAVVGSNLVKTAIFGGDANWGRVVCAVGYGATNVDPERVSLQIGNIPLIQNGLPVPFSEIDVSNALQQSPVVIDIDLQQGEEFAIAWGCDLTYEYVKINASYRT</sequence>
<dbReference type="InterPro" id="IPR016117">
    <property type="entry name" value="ArgJ-like_dom_sf"/>
</dbReference>
<feature type="site" description="Involved in the stabilization of negative charge on the oxyanion by the formation of the oxyanion hole" evidence="10">
    <location>
        <position position="118"/>
    </location>
</feature>
<dbReference type="CDD" id="cd02152">
    <property type="entry name" value="OAT"/>
    <property type="match status" value="1"/>
</dbReference>
<evidence type="ECO:0000256" key="4">
    <source>
        <dbReference type="ARBA" id="ARBA00022605"/>
    </source>
</evidence>
<comment type="catalytic activity">
    <reaction evidence="10">
        <text>L-glutamate + acetyl-CoA = N-acetyl-L-glutamate + CoA + H(+)</text>
        <dbReference type="Rhea" id="RHEA:24292"/>
        <dbReference type="ChEBI" id="CHEBI:15378"/>
        <dbReference type="ChEBI" id="CHEBI:29985"/>
        <dbReference type="ChEBI" id="CHEBI:44337"/>
        <dbReference type="ChEBI" id="CHEBI:57287"/>
        <dbReference type="ChEBI" id="CHEBI:57288"/>
        <dbReference type="EC" id="2.3.1.1"/>
    </reaction>
</comment>
<feature type="binding site" evidence="10">
    <location>
        <position position="276"/>
    </location>
    <ligand>
        <name>substrate</name>
    </ligand>
</feature>
<evidence type="ECO:0000256" key="7">
    <source>
        <dbReference type="ARBA" id="ARBA00023268"/>
    </source>
</evidence>
<keyword evidence="4 10" id="KW-0028">Amino-acid biosynthesis</keyword>
<evidence type="ECO:0000256" key="1">
    <source>
        <dbReference type="ARBA" id="ARBA00006774"/>
    </source>
</evidence>
<dbReference type="AlphaFoldDB" id="A0A1M4XQZ5"/>
<comment type="similarity">
    <text evidence="1 10">Belongs to the ArgJ family.</text>
</comment>
<proteinExistence type="inferred from homology"/>
<reference evidence="11 12" key="1">
    <citation type="submission" date="2016-11" db="EMBL/GenBank/DDBJ databases">
        <authorList>
            <person name="Jaros S."/>
            <person name="Januszkiewicz K."/>
            <person name="Wedrychowicz H."/>
        </authorList>
    </citation>
    <scope>NUCLEOTIDE SEQUENCE [LARGE SCALE GENOMIC DNA]</scope>
    <source>
        <strain evidence="11 12">DSM 44666</strain>
    </source>
</reference>
<dbReference type="NCBIfam" id="NF003802">
    <property type="entry name" value="PRK05388.1"/>
    <property type="match status" value="1"/>
</dbReference>
<dbReference type="Gene3D" id="3.10.20.340">
    <property type="entry name" value="ArgJ beta chain, C-terminal domain"/>
    <property type="match status" value="1"/>
</dbReference>
<evidence type="ECO:0000256" key="10">
    <source>
        <dbReference type="HAMAP-Rule" id="MF_01106"/>
    </source>
</evidence>
<comment type="subunit">
    <text evidence="2 10">Heterotetramer of two alpha and two beta chains.</text>
</comment>
<comment type="subcellular location">
    <subcellularLocation>
        <location evidence="10">Cytoplasm</location>
    </subcellularLocation>
</comment>
<dbReference type="EMBL" id="FQVL01000005">
    <property type="protein sequence ID" value="SHE95786.1"/>
    <property type="molecule type" value="Genomic_DNA"/>
</dbReference>
<keyword evidence="3 10" id="KW-0055">Arginine biosynthesis</keyword>
<dbReference type="PANTHER" id="PTHR23100:SF0">
    <property type="entry name" value="ARGININE BIOSYNTHESIS BIFUNCTIONAL PROTEIN ARGJ, MITOCHONDRIAL"/>
    <property type="match status" value="1"/>
</dbReference>
<feature type="binding site" evidence="10">
    <location>
        <position position="179"/>
    </location>
    <ligand>
        <name>substrate</name>
    </ligand>
</feature>
<dbReference type="InterPro" id="IPR002813">
    <property type="entry name" value="Arg_biosynth_ArgJ"/>
</dbReference>
<keyword evidence="7 10" id="KW-0511">Multifunctional enzyme</keyword>
<evidence type="ECO:0000256" key="3">
    <source>
        <dbReference type="ARBA" id="ARBA00022571"/>
    </source>
</evidence>
<dbReference type="Pfam" id="PF01960">
    <property type="entry name" value="ArgJ"/>
    <property type="match status" value="1"/>
</dbReference>
<evidence type="ECO:0000256" key="2">
    <source>
        <dbReference type="ARBA" id="ARBA00011475"/>
    </source>
</evidence>
<dbReference type="GO" id="GO:0006592">
    <property type="term" value="P:ornithine biosynthetic process"/>
    <property type="evidence" value="ECO:0007669"/>
    <property type="project" value="TreeGrafter"/>
</dbReference>
<keyword evidence="8 10" id="KW-0012">Acyltransferase</keyword>
<comment type="function">
    <text evidence="10">Catalyzes two activities which are involved in the cyclic version of arginine biosynthesis: the synthesis of N-acetylglutamate from glutamate and acetyl-CoA as the acetyl donor, and of ornithine by transacetylation between N(2)-acetylornithine and glutamate.</text>
</comment>
<dbReference type="PANTHER" id="PTHR23100">
    <property type="entry name" value="ARGININE BIOSYNTHESIS BIFUNCTIONAL PROTEIN ARGJ"/>
    <property type="match status" value="1"/>
</dbReference>
<dbReference type="FunFam" id="3.60.70.12:FF:000001">
    <property type="entry name" value="Arginine biosynthesis bifunctional protein ArgJ, chloroplastic"/>
    <property type="match status" value="1"/>
</dbReference>
<dbReference type="EC" id="2.3.1.1" evidence="10"/>
<keyword evidence="6 10" id="KW-0068">Autocatalytic cleavage</keyword>
<feature type="binding site" evidence="10">
    <location>
        <position position="398"/>
    </location>
    <ligand>
        <name>substrate</name>
    </ligand>
</feature>
<feature type="binding site" evidence="10">
    <location>
        <position position="190"/>
    </location>
    <ligand>
        <name>substrate</name>
    </ligand>
</feature>
<evidence type="ECO:0000313" key="11">
    <source>
        <dbReference type="EMBL" id="SHE95786.1"/>
    </source>
</evidence>
<dbReference type="SUPFAM" id="SSF56266">
    <property type="entry name" value="DmpA/ArgJ-like"/>
    <property type="match status" value="1"/>
</dbReference>
<dbReference type="UniPathway" id="UPA00068">
    <property type="reaction ID" value="UER00106"/>
</dbReference>
<evidence type="ECO:0000256" key="5">
    <source>
        <dbReference type="ARBA" id="ARBA00022679"/>
    </source>
</evidence>
<protein>
    <recommendedName>
        <fullName evidence="10">Arginine biosynthesis bifunctional protein ArgJ</fullName>
    </recommendedName>
    <domain>
        <recommendedName>
            <fullName evidence="10">Glutamate N-acetyltransferase</fullName>
            <ecNumber evidence="10">2.3.1.35</ecNumber>
        </recommendedName>
        <alternativeName>
            <fullName evidence="10">Ornithine acetyltransferase</fullName>
            <shortName evidence="10">OATase</shortName>
        </alternativeName>
        <alternativeName>
            <fullName evidence="10">Ornithine transacetylase</fullName>
        </alternativeName>
    </domain>
    <domain>
        <recommendedName>
            <fullName evidence="10">Amino-acid acetyltransferase</fullName>
            <ecNumber evidence="10">2.3.1.1</ecNumber>
        </recommendedName>
        <alternativeName>
            <fullName evidence="10">N-acetylglutamate synthase</fullName>
            <shortName evidence="10">AGSase</shortName>
        </alternativeName>
    </domain>
    <component>
        <recommendedName>
            <fullName evidence="10">Arginine biosynthesis bifunctional protein ArgJ alpha chain</fullName>
        </recommendedName>
    </component>
    <component>
        <recommendedName>
            <fullName evidence="10">Arginine biosynthesis bifunctional protein ArgJ beta chain</fullName>
        </recommendedName>
    </component>
</protein>